<evidence type="ECO:0000313" key="15">
    <source>
        <dbReference type="Proteomes" id="UP000074310"/>
    </source>
</evidence>
<dbReference type="GO" id="GO:0005886">
    <property type="term" value="C:plasma membrane"/>
    <property type="evidence" value="ECO:0007669"/>
    <property type="project" value="UniProtKB-SubCell"/>
</dbReference>
<keyword evidence="9" id="KW-0653">Protein transport</keyword>
<keyword evidence="8 13" id="KW-0812">Transmembrane</keyword>
<dbReference type="OrthoDB" id="9811406at2"/>
<dbReference type="InterPro" id="IPR042177">
    <property type="entry name" value="Cell/Rod_1"/>
</dbReference>
<dbReference type="PRINTS" id="PR01853">
    <property type="entry name" value="YAJCTRNLCASE"/>
</dbReference>
<evidence type="ECO:0000256" key="9">
    <source>
        <dbReference type="ARBA" id="ARBA00022927"/>
    </source>
</evidence>
<dbReference type="RefSeq" id="WP_058755471.1">
    <property type="nucleotide sequence ID" value="NZ_LDTB01000023.1"/>
</dbReference>
<evidence type="ECO:0000256" key="8">
    <source>
        <dbReference type="ARBA" id="ARBA00022692"/>
    </source>
</evidence>
<comment type="caution">
    <text evidence="14">The sequence shown here is derived from an EMBL/GenBank/DDBJ whole genome shotgun (WGS) entry which is preliminary data.</text>
</comment>
<keyword evidence="10 13" id="KW-1133">Transmembrane helix</keyword>
<evidence type="ECO:0000256" key="11">
    <source>
        <dbReference type="ARBA" id="ARBA00023010"/>
    </source>
</evidence>
<dbReference type="EMBL" id="LDTB01000023">
    <property type="protein sequence ID" value="KTT72913.1"/>
    <property type="molecule type" value="Genomic_DNA"/>
</dbReference>
<organism evidence="14 15">
    <name type="scientific">Sphingomonas endophytica</name>
    <dbReference type="NCBI Taxonomy" id="869719"/>
    <lineage>
        <taxon>Bacteria</taxon>
        <taxon>Pseudomonadati</taxon>
        <taxon>Pseudomonadota</taxon>
        <taxon>Alphaproteobacteria</taxon>
        <taxon>Sphingomonadales</taxon>
        <taxon>Sphingomonadaceae</taxon>
        <taxon>Sphingomonas</taxon>
    </lineage>
</organism>
<dbReference type="PANTHER" id="PTHR33909:SF1">
    <property type="entry name" value="SEC TRANSLOCON ACCESSORY COMPLEX SUBUNIT YAJC"/>
    <property type="match status" value="1"/>
</dbReference>
<dbReference type="SMART" id="SM01323">
    <property type="entry name" value="YajC"/>
    <property type="match status" value="1"/>
</dbReference>
<dbReference type="NCBIfam" id="TIGR00739">
    <property type="entry name" value="yajC"/>
    <property type="match status" value="1"/>
</dbReference>
<dbReference type="InterPro" id="IPR003849">
    <property type="entry name" value="Preprotein_translocase_YajC"/>
</dbReference>
<evidence type="ECO:0000256" key="2">
    <source>
        <dbReference type="ARBA" id="ARBA00004162"/>
    </source>
</evidence>
<evidence type="ECO:0000256" key="4">
    <source>
        <dbReference type="ARBA" id="ARBA00011718"/>
    </source>
</evidence>
<sequence length="112" mass="11718">MLISPAYAQTASGAAQGGGLAGFISLAPLLLVFVVFYFLMIRPQQRRMKTLQSAIANVKKGDSVITAGGLVGKVTKVEDAFVEVEIAANTRVRVVKATLSEVTPLGGKPAND</sequence>
<evidence type="ECO:0000256" key="7">
    <source>
        <dbReference type="ARBA" id="ARBA00022475"/>
    </source>
</evidence>
<dbReference type="AlphaFoldDB" id="A0A147I458"/>
<feature type="transmembrane region" description="Helical" evidence="13">
    <location>
        <begin position="20"/>
        <end position="39"/>
    </location>
</feature>
<evidence type="ECO:0000256" key="5">
    <source>
        <dbReference type="ARBA" id="ARBA00014962"/>
    </source>
</evidence>
<dbReference type="Gene3D" id="2.40.10.340">
    <property type="entry name" value="Rod shape-determining protein MreC, domain 1"/>
    <property type="match status" value="1"/>
</dbReference>
<keyword evidence="11" id="KW-0811">Translocation</keyword>
<keyword evidence="12 13" id="KW-0472">Membrane</keyword>
<protein>
    <recommendedName>
        <fullName evidence="5">Sec translocon accessory complex subunit YajC</fullName>
    </recommendedName>
</protein>
<gene>
    <name evidence="14" type="ORF">NS334_08155</name>
</gene>
<dbReference type="GO" id="GO:0015031">
    <property type="term" value="P:protein transport"/>
    <property type="evidence" value="ECO:0007669"/>
    <property type="project" value="UniProtKB-KW"/>
</dbReference>
<keyword evidence="7" id="KW-1003">Cell membrane</keyword>
<evidence type="ECO:0000256" key="3">
    <source>
        <dbReference type="ARBA" id="ARBA00006742"/>
    </source>
</evidence>
<evidence type="ECO:0000256" key="10">
    <source>
        <dbReference type="ARBA" id="ARBA00022989"/>
    </source>
</evidence>
<keyword evidence="6" id="KW-0813">Transport</keyword>
<comment type="subunit">
    <text evidence="4">Part of the SecDF-YidC-YajC translocase complex. The SecDF-YidC-YajC translocase forms a supercomplex with SecYEG, called the holo-translocon (HTL).</text>
</comment>
<proteinExistence type="inferred from homology"/>
<evidence type="ECO:0000256" key="6">
    <source>
        <dbReference type="ARBA" id="ARBA00022448"/>
    </source>
</evidence>
<comment type="function">
    <text evidence="1">The SecYEG-SecDF-YajC-YidC holo-translocon (HTL) protein secretase/insertase is a supercomplex required for protein secretion, insertion of proteins into membranes, and assembly of membrane protein complexes. While the SecYEG complex is essential for assembly of a number of proteins and complexes, the SecDF-YajC-YidC subcomplex facilitates these functions.</text>
</comment>
<dbReference type="Proteomes" id="UP000074310">
    <property type="component" value="Unassembled WGS sequence"/>
</dbReference>
<comment type="similarity">
    <text evidence="3">Belongs to the YajC family.</text>
</comment>
<dbReference type="Pfam" id="PF02699">
    <property type="entry name" value="YajC"/>
    <property type="match status" value="1"/>
</dbReference>
<dbReference type="PATRIC" id="fig|869719.3.peg.1275"/>
<evidence type="ECO:0000313" key="14">
    <source>
        <dbReference type="EMBL" id="KTT72913.1"/>
    </source>
</evidence>
<evidence type="ECO:0000256" key="1">
    <source>
        <dbReference type="ARBA" id="ARBA00002061"/>
    </source>
</evidence>
<dbReference type="PANTHER" id="PTHR33909">
    <property type="entry name" value="SEC TRANSLOCON ACCESSORY COMPLEX SUBUNIT YAJC"/>
    <property type="match status" value="1"/>
</dbReference>
<reference evidence="14 15" key="1">
    <citation type="journal article" date="2016" name="Front. Microbiol.">
        <title>Genomic Resource of Rice Seed Associated Bacteria.</title>
        <authorList>
            <person name="Midha S."/>
            <person name="Bansal K."/>
            <person name="Sharma S."/>
            <person name="Kumar N."/>
            <person name="Patil P.P."/>
            <person name="Chaudhry V."/>
            <person name="Patil P.B."/>
        </authorList>
    </citation>
    <scope>NUCLEOTIDE SEQUENCE [LARGE SCALE GENOMIC DNA]</scope>
    <source>
        <strain evidence="14 15">NS334</strain>
    </source>
</reference>
<keyword evidence="15" id="KW-1185">Reference proteome</keyword>
<accession>A0A147I458</accession>
<evidence type="ECO:0000256" key="13">
    <source>
        <dbReference type="SAM" id="Phobius"/>
    </source>
</evidence>
<name>A0A147I458_9SPHN</name>
<evidence type="ECO:0000256" key="12">
    <source>
        <dbReference type="ARBA" id="ARBA00023136"/>
    </source>
</evidence>
<comment type="subcellular location">
    <subcellularLocation>
        <location evidence="2">Cell membrane</location>
        <topology evidence="2">Single-pass membrane protein</topology>
    </subcellularLocation>
</comment>